<dbReference type="AlphaFoldDB" id="A0A7S7NXG4"/>
<keyword evidence="6" id="KW-1185">Reference proteome</keyword>
<gene>
    <name evidence="5" type="ORF">IRI77_16935</name>
</gene>
<sequence length="338" mass="37116">MVTIREVAKKARVSVGTVSNVLSGSESVRPELRRRVEEAMRALDYEPNQIARSLKTRSTKTLGTVVTDITNPFFPQMIRGAEDAALERGYLLITLNTDDHVERERRAVTLLRARKVDGILLVMAPDSGDIGHIKAAIDGGTPVVCLDRAPLDSPVDSVCVDNVKGTRMCMHHLLLRGHKRIGMVCGSHDVYTSEQRLVGYRSVLEESGLIFDPSLVCFGDFRLDSGYKMSKELLLRSEPPTAIFAANAMMGFGALKAMQELGLRCPGDIALAVFDDIPFGDVIQPRLTVVAQPAYEIGRRGAQLLIERIEGRTNSPDPVVILLNPELIVRESTASRPN</sequence>
<evidence type="ECO:0000256" key="3">
    <source>
        <dbReference type="ARBA" id="ARBA00023163"/>
    </source>
</evidence>
<organism evidence="5 6">
    <name type="scientific">Paludibaculum fermentans</name>
    <dbReference type="NCBI Taxonomy" id="1473598"/>
    <lineage>
        <taxon>Bacteria</taxon>
        <taxon>Pseudomonadati</taxon>
        <taxon>Acidobacteriota</taxon>
        <taxon>Terriglobia</taxon>
        <taxon>Bryobacterales</taxon>
        <taxon>Bryobacteraceae</taxon>
        <taxon>Paludibaculum</taxon>
    </lineage>
</organism>
<dbReference type="Pfam" id="PF00356">
    <property type="entry name" value="LacI"/>
    <property type="match status" value="1"/>
</dbReference>
<dbReference type="SUPFAM" id="SSF53822">
    <property type="entry name" value="Periplasmic binding protein-like I"/>
    <property type="match status" value="1"/>
</dbReference>
<accession>A0A7S7NXG4</accession>
<evidence type="ECO:0000256" key="2">
    <source>
        <dbReference type="ARBA" id="ARBA00023125"/>
    </source>
</evidence>
<dbReference type="SUPFAM" id="SSF47413">
    <property type="entry name" value="lambda repressor-like DNA-binding domains"/>
    <property type="match status" value="1"/>
</dbReference>
<keyword evidence="1" id="KW-0805">Transcription regulation</keyword>
<evidence type="ECO:0000259" key="4">
    <source>
        <dbReference type="PROSITE" id="PS50932"/>
    </source>
</evidence>
<dbReference type="Gene3D" id="1.10.260.40">
    <property type="entry name" value="lambda repressor-like DNA-binding domains"/>
    <property type="match status" value="1"/>
</dbReference>
<dbReference type="EMBL" id="CP063849">
    <property type="protein sequence ID" value="QOY91564.1"/>
    <property type="molecule type" value="Genomic_DNA"/>
</dbReference>
<dbReference type="PANTHER" id="PTHR30146">
    <property type="entry name" value="LACI-RELATED TRANSCRIPTIONAL REPRESSOR"/>
    <property type="match status" value="1"/>
</dbReference>
<dbReference type="InterPro" id="IPR000843">
    <property type="entry name" value="HTH_LacI"/>
</dbReference>
<dbReference type="InterPro" id="IPR046335">
    <property type="entry name" value="LacI/GalR-like_sensor"/>
</dbReference>
<dbReference type="Proteomes" id="UP000593892">
    <property type="component" value="Chromosome"/>
</dbReference>
<protein>
    <submittedName>
        <fullName evidence="5">LacI family DNA-binding transcriptional regulator</fullName>
    </submittedName>
</protein>
<dbReference type="InterPro" id="IPR010982">
    <property type="entry name" value="Lambda_DNA-bd_dom_sf"/>
</dbReference>
<feature type="domain" description="HTH lacI-type" evidence="4">
    <location>
        <begin position="2"/>
        <end position="56"/>
    </location>
</feature>
<evidence type="ECO:0000313" key="6">
    <source>
        <dbReference type="Proteomes" id="UP000593892"/>
    </source>
</evidence>
<dbReference type="CDD" id="cd01392">
    <property type="entry name" value="HTH_LacI"/>
    <property type="match status" value="1"/>
</dbReference>
<dbReference type="PROSITE" id="PS00356">
    <property type="entry name" value="HTH_LACI_1"/>
    <property type="match status" value="1"/>
</dbReference>
<dbReference type="PROSITE" id="PS50932">
    <property type="entry name" value="HTH_LACI_2"/>
    <property type="match status" value="1"/>
</dbReference>
<keyword evidence="2 5" id="KW-0238">DNA-binding</keyword>
<dbReference type="InterPro" id="IPR028082">
    <property type="entry name" value="Peripla_BP_I"/>
</dbReference>
<proteinExistence type="predicted"/>
<keyword evidence="3" id="KW-0804">Transcription</keyword>
<dbReference type="Pfam" id="PF13377">
    <property type="entry name" value="Peripla_BP_3"/>
    <property type="match status" value="1"/>
</dbReference>
<reference evidence="5 6" key="1">
    <citation type="submission" date="2020-10" db="EMBL/GenBank/DDBJ databases">
        <title>Complete genome sequence of Paludibaculum fermentans P105T, a facultatively anaerobic acidobacterium capable of dissimilatory Fe(III) reduction.</title>
        <authorList>
            <person name="Dedysh S.N."/>
            <person name="Beletsky A.V."/>
            <person name="Kulichevskaya I.S."/>
            <person name="Mardanov A.V."/>
            <person name="Ravin N.V."/>
        </authorList>
    </citation>
    <scope>NUCLEOTIDE SEQUENCE [LARGE SCALE GENOMIC DNA]</scope>
    <source>
        <strain evidence="5 6">P105</strain>
    </source>
</reference>
<dbReference type="CDD" id="cd06267">
    <property type="entry name" value="PBP1_LacI_sugar_binding-like"/>
    <property type="match status" value="1"/>
</dbReference>
<evidence type="ECO:0000256" key="1">
    <source>
        <dbReference type="ARBA" id="ARBA00023015"/>
    </source>
</evidence>
<name>A0A7S7NXG4_PALFE</name>
<dbReference type="KEGG" id="pfer:IRI77_16935"/>
<dbReference type="Gene3D" id="3.40.50.2300">
    <property type="match status" value="2"/>
</dbReference>
<dbReference type="PANTHER" id="PTHR30146:SF109">
    <property type="entry name" value="HTH-TYPE TRANSCRIPTIONAL REGULATOR GALS"/>
    <property type="match status" value="1"/>
</dbReference>
<dbReference type="RefSeq" id="WP_194453218.1">
    <property type="nucleotide sequence ID" value="NZ_CP063849.1"/>
</dbReference>
<dbReference type="SMART" id="SM00354">
    <property type="entry name" value="HTH_LACI"/>
    <property type="match status" value="1"/>
</dbReference>
<dbReference type="GO" id="GO:0003700">
    <property type="term" value="F:DNA-binding transcription factor activity"/>
    <property type="evidence" value="ECO:0007669"/>
    <property type="project" value="TreeGrafter"/>
</dbReference>
<dbReference type="GO" id="GO:0000976">
    <property type="term" value="F:transcription cis-regulatory region binding"/>
    <property type="evidence" value="ECO:0007669"/>
    <property type="project" value="TreeGrafter"/>
</dbReference>
<evidence type="ECO:0000313" key="5">
    <source>
        <dbReference type="EMBL" id="QOY91564.1"/>
    </source>
</evidence>